<evidence type="ECO:0000256" key="1">
    <source>
        <dbReference type="ARBA" id="ARBA00004123"/>
    </source>
</evidence>
<feature type="compositionally biased region" description="Basic and acidic residues" evidence="11">
    <location>
        <begin position="202"/>
        <end position="214"/>
    </location>
</feature>
<evidence type="ECO:0000256" key="4">
    <source>
        <dbReference type="ARBA" id="ARBA00023125"/>
    </source>
</evidence>
<evidence type="ECO:0000256" key="9">
    <source>
        <dbReference type="PROSITE-ProRule" id="PRU00108"/>
    </source>
</evidence>
<evidence type="ECO:0000313" key="13">
    <source>
        <dbReference type="EMBL" id="KAJ3598682.1"/>
    </source>
</evidence>
<feature type="compositionally biased region" description="Low complexity" evidence="11">
    <location>
        <begin position="39"/>
        <end position="53"/>
    </location>
</feature>
<keyword evidence="2" id="KW-0217">Developmental protein</keyword>
<keyword evidence="5 9" id="KW-0371">Homeobox</keyword>
<dbReference type="Proteomes" id="UP001148018">
    <property type="component" value="Unassembled WGS sequence"/>
</dbReference>
<keyword evidence="4 9" id="KW-0238">DNA-binding</keyword>
<dbReference type="InterPro" id="IPR017970">
    <property type="entry name" value="Homeobox_CS"/>
</dbReference>
<evidence type="ECO:0000256" key="6">
    <source>
        <dbReference type="ARBA" id="ARBA00023159"/>
    </source>
</evidence>
<evidence type="ECO:0000256" key="3">
    <source>
        <dbReference type="ARBA" id="ARBA00023015"/>
    </source>
</evidence>
<dbReference type="GO" id="GO:0000981">
    <property type="term" value="F:DNA-binding transcription factor activity, RNA polymerase II-specific"/>
    <property type="evidence" value="ECO:0007669"/>
    <property type="project" value="InterPro"/>
</dbReference>
<keyword evidence="7" id="KW-0804">Transcription</keyword>
<dbReference type="PROSITE" id="PS50071">
    <property type="entry name" value="HOMEOBOX_2"/>
    <property type="match status" value="1"/>
</dbReference>
<feature type="region of interest" description="Disordered" evidence="11">
    <location>
        <begin position="17"/>
        <end position="249"/>
    </location>
</feature>
<evidence type="ECO:0000256" key="7">
    <source>
        <dbReference type="ARBA" id="ARBA00023163"/>
    </source>
</evidence>
<dbReference type="Gene3D" id="1.10.10.60">
    <property type="entry name" value="Homeodomain-like"/>
    <property type="match status" value="1"/>
</dbReference>
<organism evidence="13 14">
    <name type="scientific">Muraenolepis orangiensis</name>
    <name type="common">Patagonian moray cod</name>
    <dbReference type="NCBI Taxonomy" id="630683"/>
    <lineage>
        <taxon>Eukaryota</taxon>
        <taxon>Metazoa</taxon>
        <taxon>Chordata</taxon>
        <taxon>Craniata</taxon>
        <taxon>Vertebrata</taxon>
        <taxon>Euteleostomi</taxon>
        <taxon>Actinopterygii</taxon>
        <taxon>Neopterygii</taxon>
        <taxon>Teleostei</taxon>
        <taxon>Neoteleostei</taxon>
        <taxon>Acanthomorphata</taxon>
        <taxon>Zeiogadaria</taxon>
        <taxon>Gadariae</taxon>
        <taxon>Gadiformes</taxon>
        <taxon>Muraenolepidoidei</taxon>
        <taxon>Muraenolepididae</taxon>
        <taxon>Muraenolepis</taxon>
    </lineage>
</organism>
<dbReference type="InterPro" id="IPR042634">
    <property type="entry name" value="MOX-1/MOX-2"/>
</dbReference>
<dbReference type="PANTHER" id="PTHR24328">
    <property type="entry name" value="HOMEOBOX PROTEIN MOX"/>
    <property type="match status" value="1"/>
</dbReference>
<keyword evidence="3" id="KW-0805">Transcription regulation</keyword>
<dbReference type="GO" id="GO:0000978">
    <property type="term" value="F:RNA polymerase II cis-regulatory region sequence-specific DNA binding"/>
    <property type="evidence" value="ECO:0007669"/>
    <property type="project" value="TreeGrafter"/>
</dbReference>
<name>A0A9Q0E632_9TELE</name>
<keyword evidence="14" id="KW-1185">Reference proteome</keyword>
<dbReference type="SUPFAM" id="SSF46689">
    <property type="entry name" value="Homeodomain-like"/>
    <property type="match status" value="1"/>
</dbReference>
<comment type="subcellular location">
    <subcellularLocation>
        <location evidence="1 9 10">Nucleus</location>
    </subcellularLocation>
</comment>
<dbReference type="GO" id="GO:0005634">
    <property type="term" value="C:nucleus"/>
    <property type="evidence" value="ECO:0007669"/>
    <property type="project" value="UniProtKB-SubCell"/>
</dbReference>
<evidence type="ECO:0000313" key="14">
    <source>
        <dbReference type="Proteomes" id="UP001148018"/>
    </source>
</evidence>
<protein>
    <recommendedName>
        <fullName evidence="12">Homeobox domain-containing protein</fullName>
    </recommendedName>
</protein>
<feature type="compositionally biased region" description="Polar residues" evidence="11">
    <location>
        <begin position="170"/>
        <end position="187"/>
    </location>
</feature>
<accession>A0A9Q0E632</accession>
<dbReference type="AlphaFoldDB" id="A0A9Q0E632"/>
<gene>
    <name evidence="13" type="ORF">NHX12_002187</name>
</gene>
<reference evidence="13" key="1">
    <citation type="submission" date="2022-07" db="EMBL/GenBank/DDBJ databases">
        <title>Chromosome-level genome of Muraenolepis orangiensis.</title>
        <authorList>
            <person name="Kim J."/>
        </authorList>
    </citation>
    <scope>NUCLEOTIDE SEQUENCE</scope>
    <source>
        <strain evidence="13">KU_S4_2022</strain>
        <tissue evidence="13">Muscle</tissue>
    </source>
</reference>
<dbReference type="PRINTS" id="PR00024">
    <property type="entry name" value="HOMEOBOX"/>
</dbReference>
<evidence type="ECO:0000256" key="10">
    <source>
        <dbReference type="RuleBase" id="RU000682"/>
    </source>
</evidence>
<dbReference type="PANTHER" id="PTHR24328:SF1">
    <property type="entry name" value="HOMEOBOX PROTEIN MOX-2"/>
    <property type="match status" value="1"/>
</dbReference>
<feature type="DNA-binding region" description="Homeobox" evidence="9">
    <location>
        <begin position="245"/>
        <end position="304"/>
    </location>
</feature>
<evidence type="ECO:0000256" key="2">
    <source>
        <dbReference type="ARBA" id="ARBA00022473"/>
    </source>
</evidence>
<dbReference type="PROSITE" id="PS00027">
    <property type="entry name" value="HOMEOBOX_1"/>
    <property type="match status" value="1"/>
</dbReference>
<evidence type="ECO:0000256" key="8">
    <source>
        <dbReference type="ARBA" id="ARBA00023242"/>
    </source>
</evidence>
<sequence>MDHTLFGCLRSPHAPGQALHPAFSQSPLTLHGRSDHVSYPDPSSSPATSSPSPCIVPGYPVTAADDGLFSGQHHHPHHHHHHHHLHHPHHPSHRGNLPPHHHHHQQQQQQQQHPHATQHQGLWHIPQMPTPGNGNGGPRHVNLCHPQSHQGPDAGPGAQDLGPPGGPSMCASTPSLGGSSSPHTGTTCAPVDFGRQTLSPAEAEKRSGKRKSDSSDTVQKAPGAEITGKKQSQDGNYKSDVSSKPRKERTAFTKEQIRELEAEFAHHNYLTRLRRYEIAVNLDLTERQVKVWFQNRRMKWKRVKGGQQGALAREKELVNVKKGSLLPSEFSGIALHSTDSLANEDSHDSDRSSEHAHL</sequence>
<feature type="compositionally biased region" description="Low complexity" evidence="11">
    <location>
        <begin position="106"/>
        <end position="120"/>
    </location>
</feature>
<evidence type="ECO:0000256" key="11">
    <source>
        <dbReference type="SAM" id="MobiDB-lite"/>
    </source>
</evidence>
<feature type="domain" description="Homeobox" evidence="12">
    <location>
        <begin position="243"/>
        <end position="303"/>
    </location>
</feature>
<evidence type="ECO:0000259" key="12">
    <source>
        <dbReference type="PROSITE" id="PS50071"/>
    </source>
</evidence>
<dbReference type="Pfam" id="PF00046">
    <property type="entry name" value="Homeodomain"/>
    <property type="match status" value="1"/>
</dbReference>
<evidence type="ECO:0000256" key="5">
    <source>
        <dbReference type="ARBA" id="ARBA00023155"/>
    </source>
</evidence>
<dbReference type="EMBL" id="JANIIK010000109">
    <property type="protein sequence ID" value="KAJ3598682.1"/>
    <property type="molecule type" value="Genomic_DNA"/>
</dbReference>
<proteinExistence type="predicted"/>
<dbReference type="CDD" id="cd00086">
    <property type="entry name" value="homeodomain"/>
    <property type="match status" value="1"/>
</dbReference>
<keyword evidence="8 9" id="KW-0539">Nucleus</keyword>
<feature type="compositionally biased region" description="Basic residues" evidence="11">
    <location>
        <begin position="72"/>
        <end position="105"/>
    </location>
</feature>
<keyword evidence="6" id="KW-0010">Activator</keyword>
<dbReference type="SMART" id="SM00389">
    <property type="entry name" value="HOX"/>
    <property type="match status" value="1"/>
</dbReference>
<dbReference type="FunFam" id="1.10.10.60:FF:000109">
    <property type="entry name" value="Homeobox protein MOX-2"/>
    <property type="match status" value="1"/>
</dbReference>
<dbReference type="InterPro" id="IPR009057">
    <property type="entry name" value="Homeodomain-like_sf"/>
</dbReference>
<dbReference type="InterPro" id="IPR001356">
    <property type="entry name" value="HD"/>
</dbReference>
<dbReference type="GO" id="GO:0045944">
    <property type="term" value="P:positive regulation of transcription by RNA polymerase II"/>
    <property type="evidence" value="ECO:0007669"/>
    <property type="project" value="InterPro"/>
</dbReference>
<dbReference type="InterPro" id="IPR020479">
    <property type="entry name" value="HD_metazoa"/>
</dbReference>
<dbReference type="GO" id="GO:0061053">
    <property type="term" value="P:somite development"/>
    <property type="evidence" value="ECO:0007669"/>
    <property type="project" value="TreeGrafter"/>
</dbReference>
<comment type="caution">
    <text evidence="13">The sequence shown here is derived from an EMBL/GenBank/DDBJ whole genome shotgun (WGS) entry which is preliminary data.</text>
</comment>
<dbReference type="OrthoDB" id="6159439at2759"/>